<evidence type="ECO:0000256" key="3">
    <source>
        <dbReference type="ARBA" id="ARBA00023125"/>
    </source>
</evidence>
<evidence type="ECO:0000313" key="6">
    <source>
        <dbReference type="Proteomes" id="UP000824116"/>
    </source>
</evidence>
<dbReference type="Proteomes" id="UP000824116">
    <property type="component" value="Unassembled WGS sequence"/>
</dbReference>
<comment type="caution">
    <text evidence="5">The sequence shown here is derived from an EMBL/GenBank/DDBJ whole genome shotgun (WGS) entry which is preliminary data.</text>
</comment>
<evidence type="ECO:0000256" key="4">
    <source>
        <dbReference type="ARBA" id="ARBA00023163"/>
    </source>
</evidence>
<evidence type="ECO:0000256" key="2">
    <source>
        <dbReference type="ARBA" id="ARBA00023015"/>
    </source>
</evidence>
<dbReference type="Gene3D" id="1.10.4040.10">
    <property type="entry name" value="Penicillinase repressor domain"/>
    <property type="match status" value="1"/>
</dbReference>
<dbReference type="GO" id="GO:0003677">
    <property type="term" value="F:DNA binding"/>
    <property type="evidence" value="ECO:0007669"/>
    <property type="project" value="UniProtKB-KW"/>
</dbReference>
<gene>
    <name evidence="5" type="ORF">H9723_08375</name>
</gene>
<name>A0A9D2GAR0_9FIRM</name>
<dbReference type="Gene3D" id="1.10.10.10">
    <property type="entry name" value="Winged helix-like DNA-binding domain superfamily/Winged helix DNA-binding domain"/>
    <property type="match status" value="1"/>
</dbReference>
<keyword evidence="2" id="KW-0805">Transcription regulation</keyword>
<sequence length="125" mass="14166">MVKDIKRLPESELEIMQIIWKEQAPVSRAVIEHALNDIHPLAPTTILTLLTRLCEKGFLSLRKEGRSNLYEPLITEKEYLASESRSFLNRLFNGSVAGFAAALCDSGVKKEEVEELKRLLEKGEL</sequence>
<dbReference type="PIRSF" id="PIRSF019455">
    <property type="entry name" value="CopR_AtkY"/>
    <property type="match status" value="1"/>
</dbReference>
<keyword evidence="4" id="KW-0804">Transcription</keyword>
<reference evidence="5" key="2">
    <citation type="submission" date="2021-04" db="EMBL/GenBank/DDBJ databases">
        <authorList>
            <person name="Gilroy R."/>
        </authorList>
    </citation>
    <scope>NUCLEOTIDE SEQUENCE</scope>
    <source>
        <strain evidence="5">CHK196-3914</strain>
    </source>
</reference>
<dbReference type="Pfam" id="PF03965">
    <property type="entry name" value="Penicillinase_R"/>
    <property type="match status" value="1"/>
</dbReference>
<proteinExistence type="inferred from homology"/>
<keyword evidence="3" id="KW-0238">DNA-binding</keyword>
<evidence type="ECO:0000313" key="5">
    <source>
        <dbReference type="EMBL" id="HIZ75236.1"/>
    </source>
</evidence>
<protein>
    <submittedName>
        <fullName evidence="5">BlaI/MecI/CopY family transcriptional regulator</fullName>
    </submittedName>
</protein>
<dbReference type="EMBL" id="DXAY01000192">
    <property type="protein sequence ID" value="HIZ75236.1"/>
    <property type="molecule type" value="Genomic_DNA"/>
</dbReference>
<evidence type="ECO:0000256" key="1">
    <source>
        <dbReference type="ARBA" id="ARBA00011046"/>
    </source>
</evidence>
<reference evidence="5" key="1">
    <citation type="journal article" date="2021" name="PeerJ">
        <title>Extensive microbial diversity within the chicken gut microbiome revealed by metagenomics and culture.</title>
        <authorList>
            <person name="Gilroy R."/>
            <person name="Ravi A."/>
            <person name="Getino M."/>
            <person name="Pursley I."/>
            <person name="Horton D.L."/>
            <person name="Alikhan N.F."/>
            <person name="Baker D."/>
            <person name="Gharbi K."/>
            <person name="Hall N."/>
            <person name="Watson M."/>
            <person name="Adriaenssens E.M."/>
            <person name="Foster-Nyarko E."/>
            <person name="Jarju S."/>
            <person name="Secka A."/>
            <person name="Antonio M."/>
            <person name="Oren A."/>
            <person name="Chaudhuri R.R."/>
            <person name="La Ragione R."/>
            <person name="Hildebrand F."/>
            <person name="Pallen M.J."/>
        </authorList>
    </citation>
    <scope>NUCLEOTIDE SEQUENCE</scope>
    <source>
        <strain evidence="5">CHK196-3914</strain>
    </source>
</reference>
<dbReference type="InterPro" id="IPR036388">
    <property type="entry name" value="WH-like_DNA-bd_sf"/>
</dbReference>
<accession>A0A9D2GAR0</accession>
<dbReference type="InterPro" id="IPR005650">
    <property type="entry name" value="BlaI_family"/>
</dbReference>
<comment type="similarity">
    <text evidence="1">Belongs to the BlaI transcriptional regulatory family.</text>
</comment>
<dbReference type="InterPro" id="IPR036390">
    <property type="entry name" value="WH_DNA-bd_sf"/>
</dbReference>
<dbReference type="GO" id="GO:0045892">
    <property type="term" value="P:negative regulation of DNA-templated transcription"/>
    <property type="evidence" value="ECO:0007669"/>
    <property type="project" value="InterPro"/>
</dbReference>
<dbReference type="AlphaFoldDB" id="A0A9D2GAR0"/>
<organism evidence="5 6">
    <name type="scientific">Candidatus Mediterraneibacter stercoravium</name>
    <dbReference type="NCBI Taxonomy" id="2838685"/>
    <lineage>
        <taxon>Bacteria</taxon>
        <taxon>Bacillati</taxon>
        <taxon>Bacillota</taxon>
        <taxon>Clostridia</taxon>
        <taxon>Lachnospirales</taxon>
        <taxon>Lachnospiraceae</taxon>
        <taxon>Mediterraneibacter</taxon>
    </lineage>
</organism>
<dbReference type="SUPFAM" id="SSF46785">
    <property type="entry name" value="Winged helix' DNA-binding domain"/>
    <property type="match status" value="1"/>
</dbReference>